<proteinExistence type="predicted"/>
<keyword evidence="2" id="KW-1185">Reference proteome</keyword>
<dbReference type="STRING" id="568860.SAMN05421811_12791"/>
<dbReference type="EMBL" id="FOHX01000027">
    <property type="protein sequence ID" value="SEU46602.1"/>
    <property type="molecule type" value="Genomic_DNA"/>
</dbReference>
<dbReference type="OrthoDB" id="3538176at2"/>
<name>A0A1I0LU72_9ACTN</name>
<evidence type="ECO:0000313" key="1">
    <source>
        <dbReference type="EMBL" id="SEU46602.1"/>
    </source>
</evidence>
<organism evidence="1 2">
    <name type="scientific">Nonomuraea wenchangensis</name>
    <dbReference type="NCBI Taxonomy" id="568860"/>
    <lineage>
        <taxon>Bacteria</taxon>
        <taxon>Bacillati</taxon>
        <taxon>Actinomycetota</taxon>
        <taxon>Actinomycetes</taxon>
        <taxon>Streptosporangiales</taxon>
        <taxon>Streptosporangiaceae</taxon>
        <taxon>Nonomuraea</taxon>
    </lineage>
</organism>
<reference evidence="1 2" key="1">
    <citation type="submission" date="2016-10" db="EMBL/GenBank/DDBJ databases">
        <authorList>
            <person name="de Groot N.N."/>
        </authorList>
    </citation>
    <scope>NUCLEOTIDE SEQUENCE [LARGE SCALE GENOMIC DNA]</scope>
    <source>
        <strain evidence="1 2">CGMCC 4.5598</strain>
    </source>
</reference>
<sequence>MARTDLPITPMPKAGLSLAGALPTAAAVDGHAFGHSAKRLVRIRNSSGSPKTVTAVIPGEVEGQPLADRPYVIPATTGDVLIPPFGDIYAQDDGKVYLDYPADPSGLTVAVYEMP</sequence>
<accession>A0A1I0LU72</accession>
<dbReference type="Proteomes" id="UP000199361">
    <property type="component" value="Unassembled WGS sequence"/>
</dbReference>
<dbReference type="AlphaFoldDB" id="A0A1I0LU72"/>
<dbReference type="RefSeq" id="WP_091094059.1">
    <property type="nucleotide sequence ID" value="NZ_FOHX01000027.1"/>
</dbReference>
<evidence type="ECO:0000313" key="2">
    <source>
        <dbReference type="Proteomes" id="UP000199361"/>
    </source>
</evidence>
<protein>
    <submittedName>
        <fullName evidence="1">Uncharacterized protein</fullName>
    </submittedName>
</protein>
<gene>
    <name evidence="1" type="ORF">SAMN05421811_12791</name>
</gene>